<dbReference type="AlphaFoldDB" id="A0AAD9H2B6"/>
<evidence type="ECO:0000313" key="1">
    <source>
        <dbReference type="EMBL" id="KAK2021080.1"/>
    </source>
</evidence>
<accession>A0AAD9H2B6</accession>
<sequence>MSFGWYGFVHTIPLAWKRTRWGGMPGGVKELYIKTQPGSAKKRQINGSGVRASFRLVTSVGGGGDATVFKFCPTGDRSVPKDGSGEGSADEVQRAAAEHEWRVKRHSGCKEETTLSALLLFYFHPLPVCRERRHSVEEPLVGLTPAWEEMKCQRRTSSSPAIKYRIETDCVRLGDCNEKDPMMPVRR</sequence>
<dbReference type="Proteomes" id="UP001232148">
    <property type="component" value="Unassembled WGS sequence"/>
</dbReference>
<evidence type="ECO:0000313" key="2">
    <source>
        <dbReference type="Proteomes" id="UP001232148"/>
    </source>
</evidence>
<dbReference type="EMBL" id="MU843139">
    <property type="protein sequence ID" value="KAK2021080.1"/>
    <property type="molecule type" value="Genomic_DNA"/>
</dbReference>
<name>A0AAD9H2B6_9PEZI</name>
<keyword evidence="2" id="KW-1185">Reference proteome</keyword>
<proteinExistence type="predicted"/>
<organism evidence="1 2">
    <name type="scientific">Colletotrichum zoysiae</name>
    <dbReference type="NCBI Taxonomy" id="1216348"/>
    <lineage>
        <taxon>Eukaryota</taxon>
        <taxon>Fungi</taxon>
        <taxon>Dikarya</taxon>
        <taxon>Ascomycota</taxon>
        <taxon>Pezizomycotina</taxon>
        <taxon>Sordariomycetes</taxon>
        <taxon>Hypocreomycetidae</taxon>
        <taxon>Glomerellales</taxon>
        <taxon>Glomerellaceae</taxon>
        <taxon>Colletotrichum</taxon>
        <taxon>Colletotrichum graminicola species complex</taxon>
    </lineage>
</organism>
<protein>
    <submittedName>
        <fullName evidence="1">Uncharacterized protein</fullName>
    </submittedName>
</protein>
<comment type="caution">
    <text evidence="1">The sequence shown here is derived from an EMBL/GenBank/DDBJ whole genome shotgun (WGS) entry which is preliminary data.</text>
</comment>
<reference evidence="1" key="1">
    <citation type="submission" date="2021-06" db="EMBL/GenBank/DDBJ databases">
        <title>Comparative genomics, transcriptomics and evolutionary studies reveal genomic signatures of adaptation to plant cell wall in hemibiotrophic fungi.</title>
        <authorList>
            <consortium name="DOE Joint Genome Institute"/>
            <person name="Baroncelli R."/>
            <person name="Diaz J.F."/>
            <person name="Benocci T."/>
            <person name="Peng M."/>
            <person name="Battaglia E."/>
            <person name="Haridas S."/>
            <person name="Andreopoulos W."/>
            <person name="Labutti K."/>
            <person name="Pangilinan J."/>
            <person name="Floch G.L."/>
            <person name="Makela M.R."/>
            <person name="Henrissat B."/>
            <person name="Grigoriev I.V."/>
            <person name="Crouch J.A."/>
            <person name="De Vries R.P."/>
            <person name="Sukno S.A."/>
            <person name="Thon M.R."/>
        </authorList>
    </citation>
    <scope>NUCLEOTIDE SEQUENCE</scope>
    <source>
        <strain evidence="1">MAFF235873</strain>
    </source>
</reference>
<gene>
    <name evidence="1" type="ORF">LX32DRAFT_277385</name>
</gene>